<dbReference type="FunFam" id="3.40.50.720:FF:000068">
    <property type="entry name" value="Sorbitol dehydrogenase"/>
    <property type="match status" value="1"/>
</dbReference>
<dbReference type="PANTHER" id="PTHR43161:SF9">
    <property type="entry name" value="SORBITOL DEHYDROGENASE"/>
    <property type="match status" value="1"/>
</dbReference>
<feature type="region of interest" description="Disordered" evidence="7">
    <location>
        <begin position="1"/>
        <end position="23"/>
    </location>
</feature>
<accession>A0AA38HG89</accession>
<comment type="cofactor">
    <cofactor evidence="1">
        <name>Zn(2+)</name>
        <dbReference type="ChEBI" id="CHEBI:29105"/>
    </cofactor>
</comment>
<dbReference type="InterPro" id="IPR013154">
    <property type="entry name" value="ADH-like_N"/>
</dbReference>
<gene>
    <name evidence="10" type="ORF">MKK02DRAFT_19222</name>
</gene>
<reference evidence="10" key="1">
    <citation type="journal article" date="2022" name="G3 (Bethesda)">
        <title>High quality genome of the basidiomycete yeast Dioszegia hungarica PDD-24b-2 isolated from cloud water.</title>
        <authorList>
            <person name="Jarrige D."/>
            <person name="Haridas S."/>
            <person name="Bleykasten-Grosshans C."/>
            <person name="Joly M."/>
            <person name="Nadalig T."/>
            <person name="Sancelme M."/>
            <person name="Vuilleumier S."/>
            <person name="Grigoriev I.V."/>
            <person name="Amato P."/>
            <person name="Bringel F."/>
        </authorList>
    </citation>
    <scope>NUCLEOTIDE SEQUENCE</scope>
    <source>
        <strain evidence="10">PDD-24b-2</strain>
    </source>
</reference>
<keyword evidence="4" id="KW-0862">Zinc</keyword>
<dbReference type="SUPFAM" id="SSF51735">
    <property type="entry name" value="NAD(P)-binding Rossmann-fold domains"/>
    <property type="match status" value="1"/>
</dbReference>
<dbReference type="PANTHER" id="PTHR43161">
    <property type="entry name" value="SORBITOL DEHYDROGENASE"/>
    <property type="match status" value="1"/>
</dbReference>
<evidence type="ECO:0000256" key="1">
    <source>
        <dbReference type="ARBA" id="ARBA00001947"/>
    </source>
</evidence>
<protein>
    <submittedName>
        <fullName evidence="10">Chaperonin 10-like protein</fullName>
    </submittedName>
</protein>
<dbReference type="Pfam" id="PF00107">
    <property type="entry name" value="ADH_zinc_N"/>
    <property type="match status" value="1"/>
</dbReference>
<evidence type="ECO:0000259" key="8">
    <source>
        <dbReference type="Pfam" id="PF00107"/>
    </source>
</evidence>
<proteinExistence type="inferred from homology"/>
<evidence type="ECO:0000313" key="10">
    <source>
        <dbReference type="EMBL" id="KAI9639483.1"/>
    </source>
</evidence>
<comment type="similarity">
    <text evidence="2">Belongs to the zinc-containing alcohol dehydrogenase family.</text>
</comment>
<evidence type="ECO:0000256" key="2">
    <source>
        <dbReference type="ARBA" id="ARBA00008072"/>
    </source>
</evidence>
<evidence type="ECO:0000313" key="11">
    <source>
        <dbReference type="Proteomes" id="UP001164286"/>
    </source>
</evidence>
<organism evidence="10 11">
    <name type="scientific">Dioszegia hungarica</name>
    <dbReference type="NCBI Taxonomy" id="4972"/>
    <lineage>
        <taxon>Eukaryota</taxon>
        <taxon>Fungi</taxon>
        <taxon>Dikarya</taxon>
        <taxon>Basidiomycota</taxon>
        <taxon>Agaricomycotina</taxon>
        <taxon>Tremellomycetes</taxon>
        <taxon>Tremellales</taxon>
        <taxon>Bulleribasidiaceae</taxon>
        <taxon>Dioszegia</taxon>
    </lineage>
</organism>
<dbReference type="RefSeq" id="XP_052949260.1">
    <property type="nucleotide sequence ID" value="XM_053086059.1"/>
</dbReference>
<dbReference type="GO" id="GO:0003939">
    <property type="term" value="F:L-iditol 2-dehydrogenase (NAD+) activity"/>
    <property type="evidence" value="ECO:0007669"/>
    <property type="project" value="TreeGrafter"/>
</dbReference>
<keyword evidence="5" id="KW-0560">Oxidoreductase</keyword>
<dbReference type="GO" id="GO:0006062">
    <property type="term" value="P:sorbitol catabolic process"/>
    <property type="evidence" value="ECO:0007669"/>
    <property type="project" value="TreeGrafter"/>
</dbReference>
<evidence type="ECO:0000259" key="9">
    <source>
        <dbReference type="Pfam" id="PF08240"/>
    </source>
</evidence>
<keyword evidence="6" id="KW-0520">NAD</keyword>
<dbReference type="Gene3D" id="3.90.180.10">
    <property type="entry name" value="Medium-chain alcohol dehydrogenases, catalytic domain"/>
    <property type="match status" value="1"/>
</dbReference>
<dbReference type="CDD" id="cd05285">
    <property type="entry name" value="sorbitol_DH"/>
    <property type="match status" value="1"/>
</dbReference>
<dbReference type="Proteomes" id="UP001164286">
    <property type="component" value="Unassembled WGS sequence"/>
</dbReference>
<comment type="caution">
    <text evidence="10">The sequence shown here is derived from an EMBL/GenBank/DDBJ whole genome shotgun (WGS) entry which is preliminary data.</text>
</comment>
<dbReference type="GeneID" id="77725260"/>
<dbReference type="Pfam" id="PF08240">
    <property type="entry name" value="ADH_N"/>
    <property type="match status" value="1"/>
</dbReference>
<dbReference type="InterPro" id="IPR011032">
    <property type="entry name" value="GroES-like_sf"/>
</dbReference>
<name>A0AA38HG89_9TREE</name>
<evidence type="ECO:0000256" key="3">
    <source>
        <dbReference type="ARBA" id="ARBA00022723"/>
    </source>
</evidence>
<dbReference type="GO" id="GO:0046872">
    <property type="term" value="F:metal ion binding"/>
    <property type="evidence" value="ECO:0007669"/>
    <property type="project" value="UniProtKB-KW"/>
</dbReference>
<evidence type="ECO:0000256" key="6">
    <source>
        <dbReference type="ARBA" id="ARBA00023027"/>
    </source>
</evidence>
<feature type="compositionally biased region" description="Polar residues" evidence="7">
    <location>
        <begin position="1"/>
        <end position="10"/>
    </location>
</feature>
<keyword evidence="11" id="KW-1185">Reference proteome</keyword>
<sequence length="407" mass="43247">MASANIQAPNDQPEPADFKPRNNPAFILHGKLSTSFGELPVPSVGPDEVLVEVKKTGICGSDVHFYNTGKMGLVSCTGDMCLGHESSGYIAQLGSNLAAMARKADSEKGSAKGPAKQVLRVGDKVTLEPGVTCRMCPDCRGGRYQICEHMAFAAYPPFDGTLQRYYKLPADLVYPLPDSVDLVYGAMMEPLSVAVHGIANVGKLRTSENVLIFGAGPVGLLAMGVAKGLGAGRIIAVDINQERLKFAKTYAATDIYTPIKQNADESRPDYSLRAAKDLLSSLGVPVRGPGSIDLVMDATGAEVCIQMGINAVRPGGVCVQTGFGPPDITIPMFRLTTDEIQLKGCWRYGPGDYPLAIDLVARGLVDLKPLLTHEFKFEDALEAFEVTKAGKSADGKTVIKAVISGPE</sequence>
<evidence type="ECO:0000256" key="4">
    <source>
        <dbReference type="ARBA" id="ARBA00022833"/>
    </source>
</evidence>
<dbReference type="InterPro" id="IPR013149">
    <property type="entry name" value="ADH-like_C"/>
</dbReference>
<keyword evidence="3" id="KW-0479">Metal-binding</keyword>
<dbReference type="Gene3D" id="3.40.50.720">
    <property type="entry name" value="NAD(P)-binding Rossmann-like Domain"/>
    <property type="match status" value="1"/>
</dbReference>
<dbReference type="AlphaFoldDB" id="A0AA38HG89"/>
<feature type="domain" description="Alcohol dehydrogenase-like N-terminal" evidence="9">
    <location>
        <begin position="45"/>
        <end position="178"/>
    </location>
</feature>
<dbReference type="InterPro" id="IPR045306">
    <property type="entry name" value="SDH-like"/>
</dbReference>
<dbReference type="SUPFAM" id="SSF50129">
    <property type="entry name" value="GroES-like"/>
    <property type="match status" value="1"/>
</dbReference>
<dbReference type="EMBL" id="JAKWFO010000001">
    <property type="protein sequence ID" value="KAI9639483.1"/>
    <property type="molecule type" value="Genomic_DNA"/>
</dbReference>
<evidence type="ECO:0000256" key="5">
    <source>
        <dbReference type="ARBA" id="ARBA00023002"/>
    </source>
</evidence>
<evidence type="ECO:0000256" key="7">
    <source>
        <dbReference type="SAM" id="MobiDB-lite"/>
    </source>
</evidence>
<feature type="domain" description="Alcohol dehydrogenase-like C-terminal" evidence="8">
    <location>
        <begin position="217"/>
        <end position="361"/>
    </location>
</feature>
<dbReference type="InterPro" id="IPR036291">
    <property type="entry name" value="NAD(P)-bd_dom_sf"/>
</dbReference>